<dbReference type="InterPro" id="IPR013154">
    <property type="entry name" value="ADH-like_N"/>
</dbReference>
<sequence>MAQEKTMKAARWHPDTKKVQVDNIPIPKPDNDLMLVRTIGSGLCHSEMLILDGTFPLPQPMTLGHEAVGEVVELGSDVSAFKVGDKVGFLNGLRSCWECAGCKIHYGFCQSKKFLMQGFSTADGFLAEYCVVDPNAAFELPNGIDIVKSAPLCCAGITAYNGVKKADLQSGQWLAVIGCGGLGQLALRYAKALGLKVIGIDINDEVLATAKKAGIEHTINSRSTPDVAEEIQRLAGSLADAVVVYTAVKAGFDLAPKLIKVGGRLVVVGCPPGEISFNPIELALGKYSLHGANNHGTPERLRKCADFAAANKIESPVQLFKIDEIEEMLAMMEEGRMAGKRLVVDFS</sequence>
<organism evidence="8 9">
    <name type="scientific">Exophiala sideris</name>
    <dbReference type="NCBI Taxonomy" id="1016849"/>
    <lineage>
        <taxon>Eukaryota</taxon>
        <taxon>Fungi</taxon>
        <taxon>Dikarya</taxon>
        <taxon>Ascomycota</taxon>
        <taxon>Pezizomycotina</taxon>
        <taxon>Eurotiomycetes</taxon>
        <taxon>Chaetothyriomycetidae</taxon>
        <taxon>Chaetothyriales</taxon>
        <taxon>Herpotrichiellaceae</taxon>
        <taxon>Exophiala</taxon>
    </lineage>
</organism>
<dbReference type="Pfam" id="PF08240">
    <property type="entry name" value="ADH_N"/>
    <property type="match status" value="1"/>
</dbReference>
<proteinExistence type="inferred from homology"/>
<comment type="caution">
    <text evidence="8">The sequence shown here is derived from an EMBL/GenBank/DDBJ whole genome shotgun (WGS) entry which is preliminary data.</text>
</comment>
<dbReference type="PANTHER" id="PTHR42940:SF8">
    <property type="entry name" value="VACUOLAR PROTEIN SORTING-ASSOCIATED PROTEIN 11"/>
    <property type="match status" value="1"/>
</dbReference>
<evidence type="ECO:0000313" key="9">
    <source>
        <dbReference type="Proteomes" id="UP001345691"/>
    </source>
</evidence>
<dbReference type="EMBL" id="JAVRRF010000007">
    <property type="protein sequence ID" value="KAK5063389.1"/>
    <property type="molecule type" value="Genomic_DNA"/>
</dbReference>
<dbReference type="SUPFAM" id="SSF50129">
    <property type="entry name" value="GroES-like"/>
    <property type="match status" value="1"/>
</dbReference>
<comment type="cofactor">
    <cofactor evidence="1 6">
        <name>Zn(2+)</name>
        <dbReference type="ChEBI" id="CHEBI:29105"/>
    </cofactor>
</comment>
<dbReference type="InterPro" id="IPR013149">
    <property type="entry name" value="ADH-like_C"/>
</dbReference>
<dbReference type="InterPro" id="IPR011032">
    <property type="entry name" value="GroES-like_sf"/>
</dbReference>
<dbReference type="PANTHER" id="PTHR42940">
    <property type="entry name" value="ALCOHOL DEHYDROGENASE 1-RELATED"/>
    <property type="match status" value="1"/>
</dbReference>
<dbReference type="Gene3D" id="3.90.180.10">
    <property type="entry name" value="Medium-chain alcohol dehydrogenases, catalytic domain"/>
    <property type="match status" value="1"/>
</dbReference>
<dbReference type="InterPro" id="IPR036291">
    <property type="entry name" value="NAD(P)-bd_dom_sf"/>
</dbReference>
<evidence type="ECO:0000256" key="1">
    <source>
        <dbReference type="ARBA" id="ARBA00001947"/>
    </source>
</evidence>
<dbReference type="PROSITE" id="PS00059">
    <property type="entry name" value="ADH_ZINC"/>
    <property type="match status" value="1"/>
</dbReference>
<dbReference type="Gene3D" id="3.40.50.720">
    <property type="entry name" value="NAD(P)-binding Rossmann-like Domain"/>
    <property type="match status" value="1"/>
</dbReference>
<keyword evidence="5" id="KW-0560">Oxidoreductase</keyword>
<evidence type="ECO:0000256" key="2">
    <source>
        <dbReference type="ARBA" id="ARBA00008072"/>
    </source>
</evidence>
<dbReference type="Proteomes" id="UP001345691">
    <property type="component" value="Unassembled WGS sequence"/>
</dbReference>
<gene>
    <name evidence="8" type="ORF">LTR69_004095</name>
</gene>
<keyword evidence="3 6" id="KW-0479">Metal-binding</keyword>
<dbReference type="SMART" id="SM00829">
    <property type="entry name" value="PKS_ER"/>
    <property type="match status" value="1"/>
</dbReference>
<evidence type="ECO:0000256" key="3">
    <source>
        <dbReference type="ARBA" id="ARBA00022723"/>
    </source>
</evidence>
<evidence type="ECO:0000256" key="5">
    <source>
        <dbReference type="ARBA" id="ARBA00023002"/>
    </source>
</evidence>
<name>A0ABR0JFJ7_9EURO</name>
<evidence type="ECO:0000313" key="8">
    <source>
        <dbReference type="EMBL" id="KAK5063389.1"/>
    </source>
</evidence>
<comment type="similarity">
    <text evidence="2 6">Belongs to the zinc-containing alcohol dehydrogenase family.</text>
</comment>
<evidence type="ECO:0000256" key="4">
    <source>
        <dbReference type="ARBA" id="ARBA00022833"/>
    </source>
</evidence>
<dbReference type="SUPFAM" id="SSF51735">
    <property type="entry name" value="NAD(P)-binding Rossmann-fold domains"/>
    <property type="match status" value="1"/>
</dbReference>
<dbReference type="Pfam" id="PF00107">
    <property type="entry name" value="ADH_zinc_N"/>
    <property type="match status" value="1"/>
</dbReference>
<accession>A0ABR0JFJ7</accession>
<keyword evidence="9" id="KW-1185">Reference proteome</keyword>
<reference evidence="8 9" key="1">
    <citation type="submission" date="2023-08" db="EMBL/GenBank/DDBJ databases">
        <title>Black Yeasts Isolated from many extreme environments.</title>
        <authorList>
            <person name="Coleine C."/>
            <person name="Stajich J.E."/>
            <person name="Selbmann L."/>
        </authorList>
    </citation>
    <scope>NUCLEOTIDE SEQUENCE [LARGE SCALE GENOMIC DNA]</scope>
    <source>
        <strain evidence="8 9">CCFEE 6328</strain>
    </source>
</reference>
<feature type="domain" description="Enoyl reductase (ER)" evidence="7">
    <location>
        <begin position="15"/>
        <end position="343"/>
    </location>
</feature>
<dbReference type="InterPro" id="IPR002328">
    <property type="entry name" value="ADH_Zn_CS"/>
</dbReference>
<protein>
    <recommendedName>
        <fullName evidence="7">Enoyl reductase (ER) domain-containing protein</fullName>
    </recommendedName>
</protein>
<keyword evidence="4 6" id="KW-0862">Zinc</keyword>
<evidence type="ECO:0000259" key="7">
    <source>
        <dbReference type="SMART" id="SM00829"/>
    </source>
</evidence>
<evidence type="ECO:0000256" key="6">
    <source>
        <dbReference type="RuleBase" id="RU361277"/>
    </source>
</evidence>
<dbReference type="InterPro" id="IPR020843">
    <property type="entry name" value="ER"/>
</dbReference>